<name>A0ABW2Q712_9MICO</name>
<accession>A0ABW2Q712</accession>
<dbReference type="Pfam" id="PF14067">
    <property type="entry name" value="LssY_C"/>
    <property type="match status" value="1"/>
</dbReference>
<gene>
    <name evidence="3" type="ORF">ACFQQL_08810</name>
</gene>
<protein>
    <submittedName>
        <fullName evidence="3">LssY C-terminal domain-containing protein</fullName>
    </submittedName>
</protein>
<keyword evidence="1" id="KW-1133">Transmembrane helix</keyword>
<feature type="domain" description="LssY-like C-terminal" evidence="2">
    <location>
        <begin position="93"/>
        <end position="284"/>
    </location>
</feature>
<comment type="caution">
    <text evidence="3">The sequence shown here is derived from an EMBL/GenBank/DDBJ whole genome shotgun (WGS) entry which is preliminary data.</text>
</comment>
<feature type="transmembrane region" description="Helical" evidence="1">
    <location>
        <begin position="411"/>
        <end position="433"/>
    </location>
</feature>
<dbReference type="Proteomes" id="UP001596455">
    <property type="component" value="Unassembled WGS sequence"/>
</dbReference>
<dbReference type="InterPro" id="IPR025902">
    <property type="entry name" value="LssY-like-C_dom"/>
</dbReference>
<feature type="transmembrane region" description="Helical" evidence="1">
    <location>
        <begin position="35"/>
        <end position="57"/>
    </location>
</feature>
<evidence type="ECO:0000259" key="2">
    <source>
        <dbReference type="Pfam" id="PF14067"/>
    </source>
</evidence>
<feature type="transmembrane region" description="Helical" evidence="1">
    <location>
        <begin position="387"/>
        <end position="405"/>
    </location>
</feature>
<reference evidence="4" key="1">
    <citation type="journal article" date="2019" name="Int. J. Syst. Evol. Microbiol.">
        <title>The Global Catalogue of Microorganisms (GCM) 10K type strain sequencing project: providing services to taxonomists for standard genome sequencing and annotation.</title>
        <authorList>
            <consortium name="The Broad Institute Genomics Platform"/>
            <consortium name="The Broad Institute Genome Sequencing Center for Infectious Disease"/>
            <person name="Wu L."/>
            <person name="Ma J."/>
        </authorList>
    </citation>
    <scope>NUCLEOTIDE SEQUENCE [LARGE SCALE GENOMIC DNA]</scope>
    <source>
        <strain evidence="4">JCM 1490</strain>
    </source>
</reference>
<keyword evidence="1" id="KW-0472">Membrane</keyword>
<sequence>MSPSQPAPKAPPHKPMPVYDHPPAKVHADTVRPRYLSTMLDVGFFVFGSLASVWLTWLLAADGFSLSRLWYWIPFWVVLTYIALPRVHRILTWIYVPDYFIGRARTSDGLLGDPVNLGFRGTEEDIHQVMRDSGWSLAEEITPRSAWRMVVSSLLRRSYPTAPVSPLHLFGRRHDFAYQQEVDGNPHQRHHVRFWRTPEGWLLPGGHQADWLAAGTYDRSVGLSLFTLQVTHRIDADIDIERNYIVSTIEHHHPEVPVEVIEKFSTGYHHRNGGGDQIKTDGDLPIVDVSAAVQNDPQPHLSDGPPRRPSSLILGCALILLMSIGPAVVGIVASLDAEPVVEAEQGPALVTAMSRPAVLIALIVVTVLTLTALALATALGVVWTRTVMLFVLTALILVMGVSGIREEPALLGLWSLAILALLALSSTSVRTYVEAKRALRREARGQTPSGS</sequence>
<dbReference type="EMBL" id="JBHTCQ010000001">
    <property type="protein sequence ID" value="MFC7405205.1"/>
    <property type="molecule type" value="Genomic_DNA"/>
</dbReference>
<proteinExistence type="predicted"/>
<organism evidence="3 4">
    <name type="scientific">Georgenia alba</name>
    <dbReference type="NCBI Taxonomy" id="2233858"/>
    <lineage>
        <taxon>Bacteria</taxon>
        <taxon>Bacillati</taxon>
        <taxon>Actinomycetota</taxon>
        <taxon>Actinomycetes</taxon>
        <taxon>Micrococcales</taxon>
        <taxon>Bogoriellaceae</taxon>
        <taxon>Georgenia</taxon>
    </lineage>
</organism>
<evidence type="ECO:0000313" key="4">
    <source>
        <dbReference type="Proteomes" id="UP001596455"/>
    </source>
</evidence>
<evidence type="ECO:0000256" key="1">
    <source>
        <dbReference type="SAM" id="Phobius"/>
    </source>
</evidence>
<feature type="transmembrane region" description="Helical" evidence="1">
    <location>
        <begin position="69"/>
        <end position="87"/>
    </location>
</feature>
<evidence type="ECO:0000313" key="3">
    <source>
        <dbReference type="EMBL" id="MFC7405205.1"/>
    </source>
</evidence>
<keyword evidence="1" id="KW-0812">Transmembrane</keyword>
<keyword evidence="4" id="KW-1185">Reference proteome</keyword>
<feature type="transmembrane region" description="Helical" evidence="1">
    <location>
        <begin position="355"/>
        <end position="375"/>
    </location>
</feature>
<feature type="transmembrane region" description="Helical" evidence="1">
    <location>
        <begin position="312"/>
        <end position="335"/>
    </location>
</feature>
<dbReference type="RefSeq" id="WP_382393325.1">
    <property type="nucleotide sequence ID" value="NZ_JBHTCQ010000001.1"/>
</dbReference>